<evidence type="ECO:0000313" key="4">
    <source>
        <dbReference type="Proteomes" id="UP000460298"/>
    </source>
</evidence>
<reference evidence="3 4" key="1">
    <citation type="submission" date="2019-10" db="EMBL/GenBank/DDBJ databases">
        <title>Extracellular Electron Transfer in a Candidatus Methanoperedens spp. Enrichment Culture.</title>
        <authorList>
            <person name="Berger S."/>
            <person name="Rangel Shaw D."/>
            <person name="Berben T."/>
            <person name="In 'T Zandt M."/>
            <person name="Frank J."/>
            <person name="Reimann J."/>
            <person name="Jetten M.S.M."/>
            <person name="Welte C.U."/>
        </authorList>
    </citation>
    <scope>NUCLEOTIDE SEQUENCE [LARGE SCALE GENOMIC DNA]</scope>
    <source>
        <strain evidence="3">SB12</strain>
    </source>
</reference>
<feature type="repeat" description="TPR" evidence="1">
    <location>
        <begin position="124"/>
        <end position="157"/>
    </location>
</feature>
<dbReference type="InterPro" id="IPR019734">
    <property type="entry name" value="TPR_rpt"/>
</dbReference>
<dbReference type="Pfam" id="PF13181">
    <property type="entry name" value="TPR_8"/>
    <property type="match status" value="1"/>
</dbReference>
<dbReference type="InterPro" id="IPR011990">
    <property type="entry name" value="TPR-like_helical_dom_sf"/>
</dbReference>
<organism evidence="3 4">
    <name type="scientific">Leptonema illini</name>
    <dbReference type="NCBI Taxonomy" id="183"/>
    <lineage>
        <taxon>Bacteria</taxon>
        <taxon>Pseudomonadati</taxon>
        <taxon>Spirochaetota</taxon>
        <taxon>Spirochaetia</taxon>
        <taxon>Leptospirales</taxon>
        <taxon>Leptospiraceae</taxon>
        <taxon>Leptonema</taxon>
    </lineage>
</organism>
<feature type="region of interest" description="Disordered" evidence="2">
    <location>
        <begin position="584"/>
        <end position="614"/>
    </location>
</feature>
<evidence type="ECO:0000256" key="2">
    <source>
        <dbReference type="SAM" id="MobiDB-lite"/>
    </source>
</evidence>
<dbReference type="Proteomes" id="UP000460298">
    <property type="component" value="Unassembled WGS sequence"/>
</dbReference>
<dbReference type="PANTHER" id="PTHR12558:SF13">
    <property type="entry name" value="CELL DIVISION CYCLE PROTEIN 27 HOMOLOG"/>
    <property type="match status" value="1"/>
</dbReference>
<dbReference type="SMART" id="SM00028">
    <property type="entry name" value="TPR"/>
    <property type="match status" value="4"/>
</dbReference>
<protein>
    <submittedName>
        <fullName evidence="3">Tetratricopeptide repeat protein</fullName>
    </submittedName>
</protein>
<dbReference type="Pfam" id="PF13432">
    <property type="entry name" value="TPR_16"/>
    <property type="match status" value="1"/>
</dbReference>
<evidence type="ECO:0000256" key="1">
    <source>
        <dbReference type="PROSITE-ProRule" id="PRU00339"/>
    </source>
</evidence>
<feature type="repeat" description="TPR" evidence="1">
    <location>
        <begin position="56"/>
        <end position="89"/>
    </location>
</feature>
<dbReference type="EMBL" id="WBUI01000002">
    <property type="protein sequence ID" value="KAB2934774.1"/>
    <property type="molecule type" value="Genomic_DNA"/>
</dbReference>
<feature type="compositionally biased region" description="Basic and acidic residues" evidence="2">
    <location>
        <begin position="232"/>
        <end position="253"/>
    </location>
</feature>
<feature type="region of interest" description="Disordered" evidence="2">
    <location>
        <begin position="29"/>
        <end position="51"/>
    </location>
</feature>
<dbReference type="AlphaFoldDB" id="A0A833H4E0"/>
<dbReference type="SUPFAM" id="SSF48452">
    <property type="entry name" value="TPR-like"/>
    <property type="match status" value="2"/>
</dbReference>
<feature type="region of interest" description="Disordered" evidence="2">
    <location>
        <begin position="232"/>
        <end position="285"/>
    </location>
</feature>
<gene>
    <name evidence="3" type="ORF">F9K24_03080</name>
</gene>
<feature type="compositionally biased region" description="Basic and acidic residues" evidence="2">
    <location>
        <begin position="584"/>
        <end position="597"/>
    </location>
</feature>
<evidence type="ECO:0000313" key="3">
    <source>
        <dbReference type="EMBL" id="KAB2934774.1"/>
    </source>
</evidence>
<sequence length="614" mass="70319">MKRIFYLIPPMSVWFFAFFPYGKPIAAEPNARPDRSQESSSERSTQQSVEESARLEREYLKKGEDHFFARRFGAALQWFRRAIDINPDNALAHAYTGDILLSLGEPDQALKHFRVAAELKSDPAPEYFRIGQIYYLKKEREQSEQYFKRALKSDPTLVEAHFYLGLLSYRMGRNREETLGHLKAFRAARPDFADKEALNRAIALLEDPAAKLDQNRDLIEIDPLRLFYRKENEQKDTARTETESKDAEDKPVADESTEKDENIAQTEKAEDQAQTEKAEKQTEDKDGFLTVAAGPGSLFNQALVFREENPTRALQILDRAIKEDARDARLHSLRCEILFRSTADTAGALKACAKATELAPDYRNLQNLGRVQEAAEKPADAYASYVEALNRKMEPDLAMHAIKLGETLSGKEQETRRLLERMLARRPDHREGLLTLMRRQKEDKNRVGIRTTMERLQSLYSDDVEVLERMAMILLSDPDTETEAVELLKRYYDRSGDLRAGLSLSGLYLKRENEKEALVLLAELYEKHPENYDVVRTILILFVRRNQNLDSAERIARSFLATNPPAEQRAAILGLLPDELRNRIDPPVEKQVEKDGPASEPSRQPVRPNTPVQP</sequence>
<dbReference type="PANTHER" id="PTHR12558">
    <property type="entry name" value="CELL DIVISION CYCLE 16,23,27"/>
    <property type="match status" value="1"/>
</dbReference>
<comment type="caution">
    <text evidence="3">The sequence shown here is derived from an EMBL/GenBank/DDBJ whole genome shotgun (WGS) entry which is preliminary data.</text>
</comment>
<feature type="compositionally biased region" description="Basic and acidic residues" evidence="2">
    <location>
        <begin position="259"/>
        <end position="285"/>
    </location>
</feature>
<accession>A0A833H4E0</accession>
<dbReference type="Gene3D" id="1.25.40.10">
    <property type="entry name" value="Tetratricopeptide repeat domain"/>
    <property type="match status" value="2"/>
</dbReference>
<feature type="compositionally biased region" description="Basic and acidic residues" evidence="2">
    <location>
        <begin position="31"/>
        <end position="41"/>
    </location>
</feature>
<proteinExistence type="predicted"/>
<dbReference type="PROSITE" id="PS50005">
    <property type="entry name" value="TPR"/>
    <property type="match status" value="2"/>
</dbReference>
<name>A0A833H4E0_9LEPT</name>
<keyword evidence="1" id="KW-0802">TPR repeat</keyword>